<organism evidence="1 2">
    <name type="scientific">Aegilops tauschii subsp. strangulata</name>
    <name type="common">Goatgrass</name>
    <dbReference type="NCBI Taxonomy" id="200361"/>
    <lineage>
        <taxon>Eukaryota</taxon>
        <taxon>Viridiplantae</taxon>
        <taxon>Streptophyta</taxon>
        <taxon>Embryophyta</taxon>
        <taxon>Tracheophyta</taxon>
        <taxon>Spermatophyta</taxon>
        <taxon>Magnoliopsida</taxon>
        <taxon>Liliopsida</taxon>
        <taxon>Poales</taxon>
        <taxon>Poaceae</taxon>
        <taxon>BOP clade</taxon>
        <taxon>Pooideae</taxon>
        <taxon>Triticodae</taxon>
        <taxon>Triticeae</taxon>
        <taxon>Triticinae</taxon>
        <taxon>Aegilops</taxon>
    </lineage>
</organism>
<reference evidence="1" key="4">
    <citation type="submission" date="2019-03" db="UniProtKB">
        <authorList>
            <consortium name="EnsemblPlants"/>
        </authorList>
    </citation>
    <scope>IDENTIFICATION</scope>
</reference>
<dbReference type="Proteomes" id="UP000015105">
    <property type="component" value="Chromosome 7D"/>
</dbReference>
<reference evidence="2" key="2">
    <citation type="journal article" date="2017" name="Nat. Plants">
        <title>The Aegilops tauschii genome reveals multiple impacts of transposons.</title>
        <authorList>
            <person name="Zhao G."/>
            <person name="Zou C."/>
            <person name="Li K."/>
            <person name="Wang K."/>
            <person name="Li T."/>
            <person name="Gao L."/>
            <person name="Zhang X."/>
            <person name="Wang H."/>
            <person name="Yang Z."/>
            <person name="Liu X."/>
            <person name="Jiang W."/>
            <person name="Mao L."/>
            <person name="Kong X."/>
            <person name="Jiao Y."/>
            <person name="Jia J."/>
        </authorList>
    </citation>
    <scope>NUCLEOTIDE SEQUENCE [LARGE SCALE GENOMIC DNA]</scope>
    <source>
        <strain evidence="2">cv. AL8/78</strain>
    </source>
</reference>
<dbReference type="Gramene" id="AET7Gv21015400.2">
    <property type="protein sequence ID" value="AET7Gv21015400.2"/>
    <property type="gene ID" value="AET7Gv21015400"/>
</dbReference>
<evidence type="ECO:0000313" key="2">
    <source>
        <dbReference type="Proteomes" id="UP000015105"/>
    </source>
</evidence>
<accession>A0A453SM06</accession>
<keyword evidence="2" id="KW-1185">Reference proteome</keyword>
<dbReference type="AlphaFoldDB" id="A0A453SM06"/>
<evidence type="ECO:0000313" key="1">
    <source>
        <dbReference type="EnsemblPlants" id="AET7Gv21015400.2"/>
    </source>
</evidence>
<protein>
    <submittedName>
        <fullName evidence="1">Uncharacterized protein</fullName>
    </submittedName>
</protein>
<reference evidence="1" key="5">
    <citation type="journal article" date="2021" name="G3 (Bethesda)">
        <title>Aegilops tauschii genome assembly Aet v5.0 features greater sequence contiguity and improved annotation.</title>
        <authorList>
            <person name="Wang L."/>
            <person name="Zhu T."/>
            <person name="Rodriguez J.C."/>
            <person name="Deal K.R."/>
            <person name="Dubcovsky J."/>
            <person name="McGuire P.E."/>
            <person name="Lux T."/>
            <person name="Spannagl M."/>
            <person name="Mayer K.F.X."/>
            <person name="Baldrich P."/>
            <person name="Meyers B.C."/>
            <person name="Huo N."/>
            <person name="Gu Y.Q."/>
            <person name="Zhou H."/>
            <person name="Devos K.M."/>
            <person name="Bennetzen J.L."/>
            <person name="Unver T."/>
            <person name="Budak H."/>
            <person name="Gulick P.J."/>
            <person name="Galiba G."/>
            <person name="Kalapos B."/>
            <person name="Nelson D.R."/>
            <person name="Li P."/>
            <person name="You F.M."/>
            <person name="Luo M.C."/>
            <person name="Dvorak J."/>
        </authorList>
    </citation>
    <scope>NUCLEOTIDE SEQUENCE [LARGE SCALE GENOMIC DNA]</scope>
    <source>
        <strain evidence="1">cv. AL8/78</strain>
    </source>
</reference>
<name>A0A453SM06_AEGTS</name>
<reference evidence="2" key="1">
    <citation type="journal article" date="2014" name="Science">
        <title>Ancient hybridizations among the ancestral genomes of bread wheat.</title>
        <authorList>
            <consortium name="International Wheat Genome Sequencing Consortium,"/>
            <person name="Marcussen T."/>
            <person name="Sandve S.R."/>
            <person name="Heier L."/>
            <person name="Spannagl M."/>
            <person name="Pfeifer M."/>
            <person name="Jakobsen K.S."/>
            <person name="Wulff B.B."/>
            <person name="Steuernagel B."/>
            <person name="Mayer K.F."/>
            <person name="Olsen O.A."/>
        </authorList>
    </citation>
    <scope>NUCLEOTIDE SEQUENCE [LARGE SCALE GENOMIC DNA]</scope>
    <source>
        <strain evidence="2">cv. AL8/78</strain>
    </source>
</reference>
<dbReference type="EnsemblPlants" id="AET7Gv21015400.2">
    <property type="protein sequence ID" value="AET7Gv21015400.2"/>
    <property type="gene ID" value="AET7Gv21015400"/>
</dbReference>
<reference evidence="1" key="3">
    <citation type="journal article" date="2017" name="Nature">
        <title>Genome sequence of the progenitor of the wheat D genome Aegilops tauschii.</title>
        <authorList>
            <person name="Luo M.C."/>
            <person name="Gu Y.Q."/>
            <person name="Puiu D."/>
            <person name="Wang H."/>
            <person name="Twardziok S.O."/>
            <person name="Deal K.R."/>
            <person name="Huo N."/>
            <person name="Zhu T."/>
            <person name="Wang L."/>
            <person name="Wang Y."/>
            <person name="McGuire P.E."/>
            <person name="Liu S."/>
            <person name="Long H."/>
            <person name="Ramasamy R.K."/>
            <person name="Rodriguez J.C."/>
            <person name="Van S.L."/>
            <person name="Yuan L."/>
            <person name="Wang Z."/>
            <person name="Xia Z."/>
            <person name="Xiao L."/>
            <person name="Anderson O.D."/>
            <person name="Ouyang S."/>
            <person name="Liang Y."/>
            <person name="Zimin A.V."/>
            <person name="Pertea G."/>
            <person name="Qi P."/>
            <person name="Bennetzen J.L."/>
            <person name="Dai X."/>
            <person name="Dawson M.W."/>
            <person name="Muller H.G."/>
            <person name="Kugler K."/>
            <person name="Rivarola-Duarte L."/>
            <person name="Spannagl M."/>
            <person name="Mayer K.F.X."/>
            <person name="Lu F.H."/>
            <person name="Bevan M.W."/>
            <person name="Leroy P."/>
            <person name="Li P."/>
            <person name="You F.M."/>
            <person name="Sun Q."/>
            <person name="Liu Z."/>
            <person name="Lyons E."/>
            <person name="Wicker T."/>
            <person name="Salzberg S.L."/>
            <person name="Devos K.M."/>
            <person name="Dvorak J."/>
        </authorList>
    </citation>
    <scope>NUCLEOTIDE SEQUENCE [LARGE SCALE GENOMIC DNA]</scope>
    <source>
        <strain evidence="1">cv. AL8/78</strain>
    </source>
</reference>
<proteinExistence type="predicted"/>
<sequence>MFLLTLHKLPMRIGEKYLLCKIPSQKFMQDSLGVSVYMSPSKLPLL</sequence>